<keyword evidence="5 6" id="KW-0472">Membrane</keyword>
<feature type="transmembrane region" description="Helical" evidence="6">
    <location>
        <begin position="347"/>
        <end position="369"/>
    </location>
</feature>
<dbReference type="PROSITE" id="PS50850">
    <property type="entry name" value="MFS"/>
    <property type="match status" value="1"/>
</dbReference>
<dbReference type="InterPro" id="IPR036259">
    <property type="entry name" value="MFS_trans_sf"/>
</dbReference>
<comment type="caution">
    <text evidence="8">The sequence shown here is derived from an EMBL/GenBank/DDBJ whole genome shotgun (WGS) entry which is preliminary data.</text>
</comment>
<dbReference type="Proteomes" id="UP000195569">
    <property type="component" value="Unassembled WGS sequence"/>
</dbReference>
<dbReference type="Pfam" id="PF07690">
    <property type="entry name" value="MFS_1"/>
    <property type="match status" value="1"/>
</dbReference>
<sequence>MQPVQAKAEMSSGALVEGIFEDTVARKVSLRIVPFLLVCYVVSYLDRINIGFAKFQMQDTLGFSDAIYGMGAGVFFIGYMFFEIPSNVFMKRIGAKKTLSRIMLLWGLVGCCMALVSTPMQFYVCRFLLGACEAGFAPGVIYYISCWFPKRRQGKALGVFFSGIPIAGLIGGPASGWVLTHFDGLTGMHGWQWMFVLQAAPAILLGVIAYCLLDDDISRAKWLSSDERRYLEMEIASEIDVTRSGHAPRIADFGDVRLYLMALSYFTFICGTYALSFWLPSMLKNAGLKDNLSIGLYSAIPFAVSAVGMVLLCKSSDRSGERRWHTALSAIVGGAALAAIPFVPNTLFCACTLLAIAATTIFATISLFWTMPSEYFAGSPGAAGSIALINSIALTGGFLSPFVIGWIKTATGSLVGGLYLISAVLAIGGILLLVSVPKHLVKRHASV</sequence>
<feature type="transmembrane region" description="Helical" evidence="6">
    <location>
        <begin position="258"/>
        <end position="280"/>
    </location>
</feature>
<evidence type="ECO:0000256" key="4">
    <source>
        <dbReference type="ARBA" id="ARBA00022989"/>
    </source>
</evidence>
<evidence type="ECO:0000259" key="7">
    <source>
        <dbReference type="PROSITE" id="PS50850"/>
    </source>
</evidence>
<keyword evidence="3 6" id="KW-0812">Transmembrane</keyword>
<evidence type="ECO:0000313" key="8">
    <source>
        <dbReference type="EMBL" id="SIT34930.1"/>
    </source>
</evidence>
<evidence type="ECO:0000256" key="1">
    <source>
        <dbReference type="ARBA" id="ARBA00004141"/>
    </source>
</evidence>
<keyword evidence="9" id="KW-1185">Reference proteome</keyword>
<feature type="transmembrane region" description="Helical" evidence="6">
    <location>
        <begin position="65"/>
        <end position="82"/>
    </location>
</feature>
<keyword evidence="2" id="KW-0813">Transport</keyword>
<dbReference type="GO" id="GO:0016020">
    <property type="term" value="C:membrane"/>
    <property type="evidence" value="ECO:0007669"/>
    <property type="project" value="UniProtKB-SubCell"/>
</dbReference>
<dbReference type="GO" id="GO:0022857">
    <property type="term" value="F:transmembrane transporter activity"/>
    <property type="evidence" value="ECO:0007669"/>
    <property type="project" value="InterPro"/>
</dbReference>
<name>A0A1N7RII5_9BURK</name>
<feature type="transmembrane region" description="Helical" evidence="6">
    <location>
        <begin position="292"/>
        <end position="312"/>
    </location>
</feature>
<feature type="domain" description="Major facilitator superfamily (MFS) profile" evidence="7">
    <location>
        <begin position="32"/>
        <end position="440"/>
    </location>
</feature>
<keyword evidence="4 6" id="KW-1133">Transmembrane helix</keyword>
<dbReference type="InterPro" id="IPR011701">
    <property type="entry name" value="MFS"/>
</dbReference>
<evidence type="ECO:0000256" key="2">
    <source>
        <dbReference type="ARBA" id="ARBA00022448"/>
    </source>
</evidence>
<feature type="transmembrane region" description="Helical" evidence="6">
    <location>
        <begin position="156"/>
        <end position="179"/>
    </location>
</feature>
<feature type="transmembrane region" description="Helical" evidence="6">
    <location>
        <begin position="127"/>
        <end position="144"/>
    </location>
</feature>
<evidence type="ECO:0000256" key="6">
    <source>
        <dbReference type="SAM" id="Phobius"/>
    </source>
</evidence>
<dbReference type="PANTHER" id="PTHR43791:SF36">
    <property type="entry name" value="TRANSPORTER, PUTATIVE (AFU_ORTHOLOGUE AFUA_6G08340)-RELATED"/>
    <property type="match status" value="1"/>
</dbReference>
<dbReference type="PANTHER" id="PTHR43791">
    <property type="entry name" value="PERMEASE-RELATED"/>
    <property type="match status" value="1"/>
</dbReference>
<evidence type="ECO:0000313" key="9">
    <source>
        <dbReference type="Proteomes" id="UP000195569"/>
    </source>
</evidence>
<dbReference type="FunFam" id="1.20.1250.20:FF:000018">
    <property type="entry name" value="MFS transporter permease"/>
    <property type="match status" value="1"/>
</dbReference>
<dbReference type="InterPro" id="IPR020846">
    <property type="entry name" value="MFS_dom"/>
</dbReference>
<feature type="transmembrane region" description="Helical" evidence="6">
    <location>
        <begin position="324"/>
        <end position="341"/>
    </location>
</feature>
<organism evidence="8 9">
    <name type="scientific">Paraburkholderia piptadeniae</name>
    <dbReference type="NCBI Taxonomy" id="1701573"/>
    <lineage>
        <taxon>Bacteria</taxon>
        <taxon>Pseudomonadati</taxon>
        <taxon>Pseudomonadota</taxon>
        <taxon>Betaproteobacteria</taxon>
        <taxon>Burkholderiales</taxon>
        <taxon>Burkholderiaceae</taxon>
        <taxon>Paraburkholderia</taxon>
    </lineage>
</organism>
<feature type="transmembrane region" description="Helical" evidence="6">
    <location>
        <begin position="28"/>
        <end position="45"/>
    </location>
</feature>
<feature type="transmembrane region" description="Helical" evidence="6">
    <location>
        <begin position="191"/>
        <end position="213"/>
    </location>
</feature>
<evidence type="ECO:0000256" key="5">
    <source>
        <dbReference type="ARBA" id="ARBA00023136"/>
    </source>
</evidence>
<dbReference type="AlphaFoldDB" id="A0A1N7RII5"/>
<dbReference type="EMBL" id="CYGY02000001">
    <property type="protein sequence ID" value="SIT34930.1"/>
    <property type="molecule type" value="Genomic_DNA"/>
</dbReference>
<proteinExistence type="predicted"/>
<accession>A0A1N7RII5</accession>
<feature type="transmembrane region" description="Helical" evidence="6">
    <location>
        <begin position="413"/>
        <end position="434"/>
    </location>
</feature>
<dbReference type="SUPFAM" id="SSF103473">
    <property type="entry name" value="MFS general substrate transporter"/>
    <property type="match status" value="1"/>
</dbReference>
<gene>
    <name evidence="8" type="ORF">BN2476_10012</name>
</gene>
<dbReference type="Gene3D" id="1.20.1250.20">
    <property type="entry name" value="MFS general substrate transporter like domains"/>
    <property type="match status" value="2"/>
</dbReference>
<dbReference type="CDD" id="cd17319">
    <property type="entry name" value="MFS_ExuT_GudP_like"/>
    <property type="match status" value="1"/>
</dbReference>
<feature type="transmembrane region" description="Helical" evidence="6">
    <location>
        <begin position="103"/>
        <end position="121"/>
    </location>
</feature>
<comment type="subcellular location">
    <subcellularLocation>
        <location evidence="1">Membrane</location>
        <topology evidence="1">Multi-pass membrane protein</topology>
    </subcellularLocation>
</comment>
<protein>
    <submittedName>
        <fullName evidence="8">Major facilitator superfamily</fullName>
    </submittedName>
</protein>
<evidence type="ECO:0000256" key="3">
    <source>
        <dbReference type="ARBA" id="ARBA00022692"/>
    </source>
</evidence>
<reference evidence="8" key="1">
    <citation type="submission" date="2016-12" db="EMBL/GenBank/DDBJ databases">
        <authorList>
            <person name="Moulin L."/>
        </authorList>
    </citation>
    <scope>NUCLEOTIDE SEQUENCE [LARGE SCALE GENOMIC DNA]</scope>
    <source>
        <strain evidence="8">STM 7183</strain>
    </source>
</reference>
<dbReference type="RefSeq" id="WP_235850642.1">
    <property type="nucleotide sequence ID" value="NZ_CYGY02000001.1"/>
</dbReference>
<feature type="transmembrane region" description="Helical" evidence="6">
    <location>
        <begin position="381"/>
        <end position="407"/>
    </location>
</feature>